<name>A0A556RS91_9GAMM</name>
<dbReference type="Proteomes" id="UP000319138">
    <property type="component" value="Unassembled WGS sequence"/>
</dbReference>
<gene>
    <name evidence="1" type="ORF">FPQ14_00330</name>
</gene>
<accession>A0A556RS91</accession>
<protein>
    <submittedName>
        <fullName evidence="1">DUF2590 family protein</fullName>
    </submittedName>
</protein>
<dbReference type="EMBL" id="VMHL01000001">
    <property type="protein sequence ID" value="TSJ91749.1"/>
    <property type="molecule type" value="Genomic_DNA"/>
</dbReference>
<evidence type="ECO:0000313" key="2">
    <source>
        <dbReference type="Proteomes" id="UP000319138"/>
    </source>
</evidence>
<evidence type="ECO:0000313" key="1">
    <source>
        <dbReference type="EMBL" id="TSJ91749.1"/>
    </source>
</evidence>
<dbReference type="AlphaFoldDB" id="A0A556RS91"/>
<sequence length="108" mass="12230">MVDRYFDLLINDRDFSLNNGFEPVITKNELSIGQDIKHAIIESGLATELVAERSPTLRYDVFTRIILLVESDRRIIPGTAHIKEETAERLYLTADTYDFGKVGVTING</sequence>
<dbReference type="Pfam" id="PF10761">
    <property type="entry name" value="DUF2590"/>
    <property type="match status" value="1"/>
</dbReference>
<dbReference type="RefSeq" id="WP_144187425.1">
    <property type="nucleotide sequence ID" value="NZ_VMHL01000001.1"/>
</dbReference>
<dbReference type="InterPro" id="IPR019697">
    <property type="entry name" value="Phage_HP1_Orf28"/>
</dbReference>
<organism evidence="1 2">
    <name type="scientific">Gilliamella apicola</name>
    <dbReference type="NCBI Taxonomy" id="1196095"/>
    <lineage>
        <taxon>Bacteria</taxon>
        <taxon>Pseudomonadati</taxon>
        <taxon>Pseudomonadota</taxon>
        <taxon>Gammaproteobacteria</taxon>
        <taxon>Orbales</taxon>
        <taxon>Orbaceae</taxon>
        <taxon>Gilliamella</taxon>
    </lineage>
</organism>
<comment type="caution">
    <text evidence="1">The sequence shown here is derived from an EMBL/GenBank/DDBJ whole genome shotgun (WGS) entry which is preliminary data.</text>
</comment>
<reference evidence="1 2" key="1">
    <citation type="submission" date="2019-07" db="EMBL/GenBank/DDBJ databases">
        <title>Gilliamella genomes.</title>
        <authorList>
            <person name="Zheng H."/>
        </authorList>
    </citation>
    <scope>NUCLEOTIDE SEQUENCE [LARGE SCALE GENOMIC DNA]</scope>
    <source>
        <strain evidence="1 2">W8131</strain>
    </source>
</reference>
<proteinExistence type="predicted"/>